<sequence>MQTMQAAGEGMVPAGHDDSHAGLGCSQLPCWGGGDLVRHFVQCWGQVTSNPRAVSAIPPLNILYGSKTLAAGLGSLLTAWYGVTEDQFGNMFKLVLTCNLLMLLPLPLLLFIPKGVPHTMPPSPQASTGPSTLATAPDGESGGIAQEHNPQSQFCGLLRSGPGVEPGGCSQPTQLEETKLPPAATLECQVSQLAMWHSQTYTAILAELPGTC</sequence>
<accession>A0A699YKW2</accession>
<dbReference type="Proteomes" id="UP000485058">
    <property type="component" value="Unassembled WGS sequence"/>
</dbReference>
<name>A0A699YKW2_HAELA</name>
<comment type="subcellular location">
    <subcellularLocation>
        <location evidence="1">Membrane</location>
        <topology evidence="1">Multi-pass membrane protein</topology>
    </subcellularLocation>
</comment>
<dbReference type="GO" id="GO:0016020">
    <property type="term" value="C:membrane"/>
    <property type="evidence" value="ECO:0007669"/>
    <property type="project" value="UniProtKB-SubCell"/>
</dbReference>
<dbReference type="EMBL" id="BLLF01000099">
    <property type="protein sequence ID" value="GFH07504.1"/>
    <property type="molecule type" value="Genomic_DNA"/>
</dbReference>
<feature type="region of interest" description="Disordered" evidence="6">
    <location>
        <begin position="120"/>
        <end position="146"/>
    </location>
</feature>
<proteinExistence type="predicted"/>
<gene>
    <name evidence="7" type="ORF">HaLaN_02315</name>
</gene>
<evidence type="ECO:0000256" key="3">
    <source>
        <dbReference type="ARBA" id="ARBA00022692"/>
    </source>
</evidence>
<dbReference type="InterPro" id="IPR039309">
    <property type="entry name" value="BT1"/>
</dbReference>
<protein>
    <submittedName>
        <fullName evidence="7">BT1 family</fullName>
    </submittedName>
</protein>
<feature type="compositionally biased region" description="Polar residues" evidence="6">
    <location>
        <begin position="125"/>
        <end position="134"/>
    </location>
</feature>
<dbReference type="Pfam" id="PF03092">
    <property type="entry name" value="BT1"/>
    <property type="match status" value="1"/>
</dbReference>
<evidence type="ECO:0000313" key="8">
    <source>
        <dbReference type="Proteomes" id="UP000485058"/>
    </source>
</evidence>
<evidence type="ECO:0000313" key="7">
    <source>
        <dbReference type="EMBL" id="GFH07504.1"/>
    </source>
</evidence>
<evidence type="ECO:0000256" key="1">
    <source>
        <dbReference type="ARBA" id="ARBA00004141"/>
    </source>
</evidence>
<evidence type="ECO:0000256" key="2">
    <source>
        <dbReference type="ARBA" id="ARBA00022448"/>
    </source>
</evidence>
<keyword evidence="4" id="KW-1133">Transmembrane helix</keyword>
<organism evidence="7 8">
    <name type="scientific">Haematococcus lacustris</name>
    <name type="common">Green alga</name>
    <name type="synonym">Haematococcus pluvialis</name>
    <dbReference type="NCBI Taxonomy" id="44745"/>
    <lineage>
        <taxon>Eukaryota</taxon>
        <taxon>Viridiplantae</taxon>
        <taxon>Chlorophyta</taxon>
        <taxon>core chlorophytes</taxon>
        <taxon>Chlorophyceae</taxon>
        <taxon>CS clade</taxon>
        <taxon>Chlamydomonadales</taxon>
        <taxon>Haematococcaceae</taxon>
        <taxon>Haematococcus</taxon>
    </lineage>
</organism>
<evidence type="ECO:0000256" key="6">
    <source>
        <dbReference type="SAM" id="MobiDB-lite"/>
    </source>
</evidence>
<evidence type="ECO:0000256" key="4">
    <source>
        <dbReference type="ARBA" id="ARBA00022989"/>
    </source>
</evidence>
<keyword evidence="8" id="KW-1185">Reference proteome</keyword>
<keyword evidence="5" id="KW-0472">Membrane</keyword>
<keyword evidence="3" id="KW-0812">Transmembrane</keyword>
<dbReference type="AlphaFoldDB" id="A0A699YKW2"/>
<evidence type="ECO:0000256" key="5">
    <source>
        <dbReference type="ARBA" id="ARBA00023136"/>
    </source>
</evidence>
<reference evidence="7 8" key="1">
    <citation type="submission" date="2020-02" db="EMBL/GenBank/DDBJ databases">
        <title>Draft genome sequence of Haematococcus lacustris strain NIES-144.</title>
        <authorList>
            <person name="Morimoto D."/>
            <person name="Nakagawa S."/>
            <person name="Yoshida T."/>
            <person name="Sawayama S."/>
        </authorList>
    </citation>
    <scope>NUCLEOTIDE SEQUENCE [LARGE SCALE GENOMIC DNA]</scope>
    <source>
        <strain evidence="7 8">NIES-144</strain>
    </source>
</reference>
<keyword evidence="2" id="KW-0813">Transport</keyword>
<comment type="caution">
    <text evidence="7">The sequence shown here is derived from an EMBL/GenBank/DDBJ whole genome shotgun (WGS) entry which is preliminary data.</text>
</comment>